<gene>
    <name evidence="1" type="ORF">INT76_06730</name>
</gene>
<dbReference type="EMBL" id="CP073084">
    <property type="protein sequence ID" value="QUE53554.1"/>
    <property type="molecule type" value="Genomic_DNA"/>
</dbReference>
<dbReference type="Proteomes" id="UP000677616">
    <property type="component" value="Chromosome"/>
</dbReference>
<sequence>MLAKIRLYKDGSGQFLPRPVDLMRFNEEDIRQRLVDLGYDYNSDLMIVGFEDWQIERILTLEEAYRIRDLIKSAYSGNDFLVCHMLGNHSFSIESILTNRYAFLSKDEEEAMIEVSKYYDADTLIRIFRKTNTWVNFIVAFVSSGELLNTSQGFYFKVN</sequence>
<proteinExistence type="predicted"/>
<dbReference type="RefSeq" id="WP_212569727.1">
    <property type="nucleotide sequence ID" value="NZ_CP073084.1"/>
</dbReference>
<evidence type="ECO:0000313" key="1">
    <source>
        <dbReference type="EMBL" id="QUE53554.1"/>
    </source>
</evidence>
<name>A0ABX7YJT1_9STRE</name>
<evidence type="ECO:0000313" key="2">
    <source>
        <dbReference type="Proteomes" id="UP000677616"/>
    </source>
</evidence>
<protein>
    <submittedName>
        <fullName evidence="1">Uncharacterized protein</fullName>
    </submittedName>
</protein>
<reference evidence="1 2" key="1">
    <citation type="submission" date="2021-04" db="EMBL/GenBank/DDBJ databases">
        <title>Complete genome sequence of a novel Streptococcus species.</title>
        <authorList>
            <person name="Teng J.L.L."/>
        </authorList>
    </citation>
    <scope>NUCLEOTIDE SEQUENCE [LARGE SCALE GENOMIC DNA]</scope>
    <source>
        <strain evidence="1 2">HKU75</strain>
    </source>
</reference>
<accession>A0ABX7YJT1</accession>
<keyword evidence="2" id="KW-1185">Reference proteome</keyword>
<organism evidence="1 2">
    <name type="scientific">Streptococcus oriscaviae</name>
    <dbReference type="NCBI Taxonomy" id="2781599"/>
    <lineage>
        <taxon>Bacteria</taxon>
        <taxon>Bacillati</taxon>
        <taxon>Bacillota</taxon>
        <taxon>Bacilli</taxon>
        <taxon>Lactobacillales</taxon>
        <taxon>Streptococcaceae</taxon>
        <taxon>Streptococcus</taxon>
    </lineage>
</organism>